<keyword evidence="1" id="KW-0678">Repressor</keyword>
<feature type="domain" description="HTH tetR-type" evidence="4">
    <location>
        <begin position="11"/>
        <end position="71"/>
    </location>
</feature>
<evidence type="ECO:0000256" key="1">
    <source>
        <dbReference type="ARBA" id="ARBA00022491"/>
    </source>
</evidence>
<reference evidence="5 6" key="1">
    <citation type="submission" date="2016-12" db="EMBL/GenBank/DDBJ databases">
        <title>The whole genome sequencing and assembly of Bacillus cohnii DSM 6307T strain.</title>
        <authorList>
            <person name="Lee Y.-J."/>
            <person name="Yi H."/>
            <person name="Bahn Y.-S."/>
            <person name="Kim J.F."/>
            <person name="Lee D.-W."/>
        </authorList>
    </citation>
    <scope>NUCLEOTIDE SEQUENCE [LARGE SCALE GENOMIC DNA]</scope>
    <source>
        <strain evidence="5 6">DSM 6307</strain>
    </source>
</reference>
<dbReference type="SUPFAM" id="SSF46689">
    <property type="entry name" value="Homeodomain-like"/>
    <property type="match status" value="1"/>
</dbReference>
<evidence type="ECO:0000256" key="3">
    <source>
        <dbReference type="PROSITE-ProRule" id="PRU00335"/>
    </source>
</evidence>
<dbReference type="KEGG" id="bcoh:BC6307_08350"/>
<dbReference type="EMBL" id="CP018866">
    <property type="protein sequence ID" value="AST91287.1"/>
    <property type="molecule type" value="Genomic_DNA"/>
</dbReference>
<dbReference type="PROSITE" id="PS50977">
    <property type="entry name" value="HTH_TETR_2"/>
    <property type="match status" value="1"/>
</dbReference>
<dbReference type="InterPro" id="IPR009057">
    <property type="entry name" value="Homeodomain-like_sf"/>
</dbReference>
<protein>
    <submittedName>
        <fullName evidence="5">TetR family transcriptional regulator</fullName>
    </submittedName>
</protein>
<evidence type="ECO:0000256" key="2">
    <source>
        <dbReference type="ARBA" id="ARBA00023125"/>
    </source>
</evidence>
<dbReference type="PANTHER" id="PTHR43479:SF7">
    <property type="entry name" value="TETR-FAMILY TRANSCRIPTIONAL REGULATOR"/>
    <property type="match status" value="1"/>
</dbReference>
<organism evidence="5 6">
    <name type="scientific">Sutcliffiella cohnii</name>
    <dbReference type="NCBI Taxonomy" id="33932"/>
    <lineage>
        <taxon>Bacteria</taxon>
        <taxon>Bacillati</taxon>
        <taxon>Bacillota</taxon>
        <taxon>Bacilli</taxon>
        <taxon>Bacillales</taxon>
        <taxon>Bacillaceae</taxon>
        <taxon>Sutcliffiella</taxon>
    </lineage>
</organism>
<dbReference type="AlphaFoldDB" id="A0A223KPH4"/>
<keyword evidence="2 3" id="KW-0238">DNA-binding</keyword>
<evidence type="ECO:0000259" key="4">
    <source>
        <dbReference type="PROSITE" id="PS50977"/>
    </source>
</evidence>
<dbReference type="STRING" id="1314751.GCA_001591425_00616"/>
<dbReference type="PANTHER" id="PTHR43479">
    <property type="entry name" value="ACREF/ENVCD OPERON REPRESSOR-RELATED"/>
    <property type="match status" value="1"/>
</dbReference>
<name>A0A223KPH4_9BACI</name>
<feature type="DNA-binding region" description="H-T-H motif" evidence="3">
    <location>
        <begin position="34"/>
        <end position="53"/>
    </location>
</feature>
<dbReference type="Pfam" id="PF14278">
    <property type="entry name" value="TetR_C_8"/>
    <property type="match status" value="1"/>
</dbReference>
<dbReference type="InterPro" id="IPR050624">
    <property type="entry name" value="HTH-type_Tx_Regulator"/>
</dbReference>
<dbReference type="Proteomes" id="UP000215224">
    <property type="component" value="Chromosome"/>
</dbReference>
<dbReference type="RefSeq" id="WP_066411923.1">
    <property type="nucleotide sequence ID" value="NZ_CP018866.1"/>
</dbReference>
<dbReference type="Pfam" id="PF00440">
    <property type="entry name" value="TetR_N"/>
    <property type="match status" value="1"/>
</dbReference>
<dbReference type="InterPro" id="IPR001647">
    <property type="entry name" value="HTH_TetR"/>
</dbReference>
<dbReference type="GO" id="GO:0003677">
    <property type="term" value="F:DNA binding"/>
    <property type="evidence" value="ECO:0007669"/>
    <property type="project" value="UniProtKB-UniRule"/>
</dbReference>
<keyword evidence="6" id="KW-1185">Reference proteome</keyword>
<gene>
    <name evidence="5" type="ORF">BC6307_08350</name>
</gene>
<proteinExistence type="predicted"/>
<sequence>MSIPYPDKRVIRTKEKFHEVLIDLMEEKNFHDITITEIVKTAGFNRGTFYAHYEKKEELLEEVIENMFDKMKEVFRKPYEDLSVINFHDFPSNSIILFDHFIEHRQFYKLMLRQASTTNFQEGFSNQLDKYFREEFEFDVTNIDPSIDIELFITYRINGIIGIILQWIEDDFPTSPSYMGEQLLRVLNFSTEKIYIKNKNE</sequence>
<accession>A0A223KPH4</accession>
<dbReference type="Gene3D" id="1.10.357.10">
    <property type="entry name" value="Tetracycline Repressor, domain 2"/>
    <property type="match status" value="1"/>
</dbReference>
<evidence type="ECO:0000313" key="5">
    <source>
        <dbReference type="EMBL" id="AST91287.1"/>
    </source>
</evidence>
<evidence type="ECO:0000313" key="6">
    <source>
        <dbReference type="Proteomes" id="UP000215224"/>
    </source>
</evidence>
<dbReference type="InterPro" id="IPR039532">
    <property type="entry name" value="TetR_C_Firmicutes"/>
</dbReference>